<accession>C4J533</accession>
<dbReference type="AlphaFoldDB" id="C4J533"/>
<evidence type="ECO:0000256" key="1">
    <source>
        <dbReference type="SAM" id="MobiDB-lite"/>
    </source>
</evidence>
<feature type="region of interest" description="Disordered" evidence="1">
    <location>
        <begin position="1"/>
        <end position="39"/>
    </location>
</feature>
<feature type="region of interest" description="Disordered" evidence="1">
    <location>
        <begin position="80"/>
        <end position="143"/>
    </location>
</feature>
<organism evidence="2">
    <name type="scientific">Zea mays</name>
    <name type="common">Maize</name>
    <dbReference type="NCBI Taxonomy" id="4577"/>
    <lineage>
        <taxon>Eukaryota</taxon>
        <taxon>Viridiplantae</taxon>
        <taxon>Streptophyta</taxon>
        <taxon>Embryophyta</taxon>
        <taxon>Tracheophyta</taxon>
        <taxon>Spermatophyta</taxon>
        <taxon>Magnoliopsida</taxon>
        <taxon>Liliopsida</taxon>
        <taxon>Poales</taxon>
        <taxon>Poaceae</taxon>
        <taxon>PACMAD clade</taxon>
        <taxon>Panicoideae</taxon>
        <taxon>Andropogonodae</taxon>
        <taxon>Andropogoneae</taxon>
        <taxon>Tripsacinae</taxon>
        <taxon>Zea</taxon>
    </lineage>
</organism>
<reference evidence="2" key="2">
    <citation type="submission" date="2012-06" db="EMBL/GenBank/DDBJ databases">
        <authorList>
            <person name="Yu Y."/>
            <person name="Currie J."/>
            <person name="Lomeli R."/>
            <person name="Angelova A."/>
            <person name="Collura K."/>
            <person name="Wissotski M."/>
            <person name="Campos D."/>
            <person name="Kudrna D."/>
            <person name="Golser W."/>
            <person name="Ashely E."/>
            <person name="Descour A."/>
            <person name="Fernandes J."/>
            <person name="Soderlund C."/>
            <person name="Walbot V."/>
        </authorList>
    </citation>
    <scope>NUCLEOTIDE SEQUENCE</scope>
    <source>
        <strain evidence="2">B73</strain>
    </source>
</reference>
<dbReference type="EMBL" id="BT085930">
    <property type="protein sequence ID" value="ACR36283.1"/>
    <property type="molecule type" value="mRNA"/>
</dbReference>
<reference evidence="2" key="1">
    <citation type="journal article" date="2009" name="PLoS Genet.">
        <title>Sequencing, mapping, and analysis of 27,455 maize full-length cDNAs.</title>
        <authorList>
            <person name="Soderlund C."/>
            <person name="Descour A."/>
            <person name="Kudrna D."/>
            <person name="Bomhoff M."/>
            <person name="Boyd L."/>
            <person name="Currie J."/>
            <person name="Angelova A."/>
            <person name="Collura K."/>
            <person name="Wissotski M."/>
            <person name="Ashley E."/>
            <person name="Morrow D."/>
            <person name="Fernandes J."/>
            <person name="Walbot V."/>
            <person name="Yu Y."/>
        </authorList>
    </citation>
    <scope>NUCLEOTIDE SEQUENCE</scope>
    <source>
        <strain evidence="2">B73</strain>
    </source>
</reference>
<protein>
    <submittedName>
        <fullName evidence="2">Uncharacterized protein</fullName>
    </submittedName>
</protein>
<sequence length="143" mass="14939">MSRSRNAESARTGSGGRRSEEEASSAAASPESCRDDGGRGGAVLGLFLTGKTEGWMDASSAAASLYAWFGRFRGARARFSDTDVADDDALDASDSVDDGDECTGRSGDECAPGDAAAFTMSRSSRRPVGMQEDDIAPAQRQQL</sequence>
<evidence type="ECO:0000313" key="2">
    <source>
        <dbReference type="EMBL" id="ACR36283.1"/>
    </source>
</evidence>
<name>C4J533_MAIZE</name>
<proteinExistence type="evidence at transcript level"/>
<feature type="compositionally biased region" description="Acidic residues" evidence="1">
    <location>
        <begin position="83"/>
        <end position="101"/>
    </location>
</feature>